<evidence type="ECO:0000256" key="8">
    <source>
        <dbReference type="ARBA" id="ARBA00022842"/>
    </source>
</evidence>
<dbReference type="GO" id="GO:0005952">
    <property type="term" value="C:cAMP-dependent protein kinase complex"/>
    <property type="evidence" value="ECO:0007669"/>
    <property type="project" value="InterPro"/>
</dbReference>
<evidence type="ECO:0000256" key="5">
    <source>
        <dbReference type="ARBA" id="ARBA00022737"/>
    </source>
</evidence>
<dbReference type="GO" id="GO:0046872">
    <property type="term" value="F:metal ion binding"/>
    <property type="evidence" value="ECO:0007669"/>
    <property type="project" value="UniProtKB-KW"/>
</dbReference>
<evidence type="ECO:0000256" key="9">
    <source>
        <dbReference type="ARBA" id="ARBA00061002"/>
    </source>
</evidence>
<dbReference type="PROSITE" id="PS50042">
    <property type="entry name" value="CNMP_BINDING_3"/>
    <property type="match status" value="2"/>
</dbReference>
<dbReference type="EMBL" id="CAJJDM010000010">
    <property type="protein sequence ID" value="CAD8049180.1"/>
    <property type="molecule type" value="Genomic_DNA"/>
</dbReference>
<comment type="cofactor">
    <cofactor evidence="1">
        <name>Mg(2+)</name>
        <dbReference type="ChEBI" id="CHEBI:18420"/>
    </cofactor>
</comment>
<evidence type="ECO:0000256" key="6">
    <source>
        <dbReference type="ARBA" id="ARBA00022741"/>
    </source>
</evidence>
<protein>
    <recommendedName>
        <fullName evidence="10">Cyclic nucleotide-binding domain-containing protein</fullName>
    </recommendedName>
</protein>
<name>A0A8S1K123_PARPR</name>
<comment type="caution">
    <text evidence="11">The sequence shown here is derived from an EMBL/GenBank/DDBJ whole genome shotgun (WGS) entry which is preliminary data.</text>
</comment>
<keyword evidence="6" id="KW-0547">Nucleotide-binding</keyword>
<organism evidence="11 12">
    <name type="scientific">Paramecium primaurelia</name>
    <dbReference type="NCBI Taxonomy" id="5886"/>
    <lineage>
        <taxon>Eukaryota</taxon>
        <taxon>Sar</taxon>
        <taxon>Alveolata</taxon>
        <taxon>Ciliophora</taxon>
        <taxon>Intramacronucleata</taxon>
        <taxon>Oligohymenophorea</taxon>
        <taxon>Peniculida</taxon>
        <taxon>Parameciidae</taxon>
        <taxon>Paramecium</taxon>
    </lineage>
</organism>
<evidence type="ECO:0000256" key="7">
    <source>
        <dbReference type="ARBA" id="ARBA00022801"/>
    </source>
</evidence>
<gene>
    <name evidence="11" type="ORF">PPRIM_AZ9-3.1.T0130293</name>
</gene>
<comment type="similarity">
    <text evidence="9">Belongs to the metallo-beta-lactamase superfamily. cNMP phosphodiesterase family.</text>
</comment>
<evidence type="ECO:0000256" key="2">
    <source>
        <dbReference type="ARBA" id="ARBA00004496"/>
    </source>
</evidence>
<dbReference type="Pfam" id="PF23023">
    <property type="entry name" value="Anti-Pycsar_Apyc1"/>
    <property type="match status" value="1"/>
</dbReference>
<keyword evidence="12" id="KW-1185">Reference proteome</keyword>
<sequence>MACSYVFSDDKSFLQDLDFMLEQSDQCPSLLKYQSCSIQLQKQQSDTKSNVSCADLVDLERGGCILQTKIGPIQYGMPPETIKDCLNLGMEVPTFYIIPTKRFDKRLGISTAEFEFPAYYNFFCKKKQITLICTPDTEKAIRTVFQETLLGPIDHPDLALDFYHKFPKSAYPDFHKERSVFSRNPSNLDEKLTIDHLLKFCLFDENNTATINEGDITIKIIKDSNQFKILENGIYQKSIQDTFTFPSQYYEYIVTKPDDYRAESMKNIKSKRDAAKEQCPTPLLVKQLPEMTVEEKVENWVIGNKYQRGGEKKLSVVLWDQMGGHVESGSAIFQLDIDENKSFTPPDFGVTILGCSHGFDPKGSTSGYIFWINGRGIMVDPPPFASYHMKQMGIPSILICAVIISHCHADHDAGTFHKILDDTRVEIITTRTIMNSFLRKYSAMSNIDIDSLRRLFIFRPAIIGIPLNIYGAYFNFFYAMHTIPSLGFSVKLENKSIYFSSDTFFDPEQLLVYKNQGILSQKRYEHLAFIEFKEDLILHEAGVPPIHTAQSVLGKLPNNIKNRLYLVHTAQKDLKKELGLKIAKTGIENTMILIPSNTNKHLTTIRRLDLLSTIDIFEHLTLKNVRWLLDSVTAEEYFPGQDIIKEGTSGDRFYIIESGLARVYSKQKGQEFERYYQVGDYFGESAVLSNEGKRGATVEAVTNLKVLILEKHDFWFIFGDGLGGQGPIIQKMKQLTAARRSKAVHCLFKNSILSELTPSQKTQLEMIMREHEIEKGTVLWKVGEKPEFAFIIKRGTFAFYDSPEQDLEELDSGAYVGELKAMIENTAISTSIRATRKATIFKIAKKDLISFANKHPGIYMILIDTKYLE</sequence>
<dbReference type="SMART" id="SM00100">
    <property type="entry name" value="cNMP"/>
    <property type="match status" value="2"/>
</dbReference>
<dbReference type="GO" id="GO:0005829">
    <property type="term" value="C:cytosol"/>
    <property type="evidence" value="ECO:0007669"/>
    <property type="project" value="TreeGrafter"/>
</dbReference>
<reference evidence="11" key="1">
    <citation type="submission" date="2021-01" db="EMBL/GenBank/DDBJ databases">
        <authorList>
            <consortium name="Genoscope - CEA"/>
            <person name="William W."/>
        </authorList>
    </citation>
    <scope>NUCLEOTIDE SEQUENCE</scope>
</reference>
<evidence type="ECO:0000256" key="3">
    <source>
        <dbReference type="ARBA" id="ARBA00022490"/>
    </source>
</evidence>
<proteinExistence type="inferred from homology"/>
<dbReference type="InterPro" id="IPR018488">
    <property type="entry name" value="cNMP-bd_CS"/>
</dbReference>
<keyword evidence="8" id="KW-0460">Magnesium</keyword>
<evidence type="ECO:0000313" key="11">
    <source>
        <dbReference type="EMBL" id="CAD8049180.1"/>
    </source>
</evidence>
<accession>A0A8S1K123</accession>
<dbReference type="Pfam" id="PF00027">
    <property type="entry name" value="cNMP_binding"/>
    <property type="match status" value="2"/>
</dbReference>
<feature type="domain" description="Cyclic nucleotide-binding" evidence="10">
    <location>
        <begin position="752"/>
        <end position="848"/>
    </location>
</feature>
<dbReference type="PROSITE" id="PS00888">
    <property type="entry name" value="CNMP_BINDING_1"/>
    <property type="match status" value="1"/>
</dbReference>
<feature type="domain" description="Cyclic nucleotide-binding" evidence="10">
    <location>
        <begin position="616"/>
        <end position="714"/>
    </location>
</feature>
<dbReference type="FunFam" id="2.60.120.10:FF:000312">
    <property type="entry name" value="cGMP-dependent 3',5'-cGMP phosphodiesterase A"/>
    <property type="match status" value="1"/>
</dbReference>
<evidence type="ECO:0000256" key="4">
    <source>
        <dbReference type="ARBA" id="ARBA00022723"/>
    </source>
</evidence>
<evidence type="ECO:0000313" key="12">
    <source>
        <dbReference type="Proteomes" id="UP000688137"/>
    </source>
</evidence>
<dbReference type="InterPro" id="IPR050503">
    <property type="entry name" value="cAMP-dep_PK_reg_su-like"/>
</dbReference>
<keyword evidence="4" id="KW-0479">Metal-binding</keyword>
<dbReference type="FunFam" id="3.60.15.10:FF:000029">
    <property type="entry name" value="Cyclic nucleotide-binding domain protein"/>
    <property type="match status" value="1"/>
</dbReference>
<dbReference type="Proteomes" id="UP000688137">
    <property type="component" value="Unassembled WGS sequence"/>
</dbReference>
<dbReference type="GO" id="GO:0030552">
    <property type="term" value="F:cAMP binding"/>
    <property type="evidence" value="ECO:0007669"/>
    <property type="project" value="TreeGrafter"/>
</dbReference>
<dbReference type="FunFam" id="2.60.120.10:FF:000283">
    <property type="entry name" value="Uncharacterized protein"/>
    <property type="match status" value="1"/>
</dbReference>
<keyword evidence="5" id="KW-0677">Repeat</keyword>
<keyword evidence="7" id="KW-0378">Hydrolase</keyword>
<dbReference type="CDD" id="cd00038">
    <property type="entry name" value="CAP_ED"/>
    <property type="match status" value="2"/>
</dbReference>
<dbReference type="GO" id="GO:0016787">
    <property type="term" value="F:hydrolase activity"/>
    <property type="evidence" value="ECO:0007669"/>
    <property type="project" value="UniProtKB-KW"/>
</dbReference>
<dbReference type="PANTHER" id="PTHR11635">
    <property type="entry name" value="CAMP-DEPENDENT PROTEIN KINASE REGULATORY CHAIN"/>
    <property type="match status" value="1"/>
</dbReference>
<keyword evidence="3" id="KW-0963">Cytoplasm</keyword>
<dbReference type="AlphaFoldDB" id="A0A8S1K123"/>
<dbReference type="GO" id="GO:0004862">
    <property type="term" value="F:cAMP-dependent protein kinase inhibitor activity"/>
    <property type="evidence" value="ECO:0007669"/>
    <property type="project" value="TreeGrafter"/>
</dbReference>
<evidence type="ECO:0000256" key="1">
    <source>
        <dbReference type="ARBA" id="ARBA00001946"/>
    </source>
</evidence>
<dbReference type="PANTHER" id="PTHR11635:SF152">
    <property type="entry name" value="CAMP-DEPENDENT PROTEIN KINASE TYPE I REGULATORY SUBUNIT-RELATED"/>
    <property type="match status" value="1"/>
</dbReference>
<dbReference type="GO" id="GO:0034236">
    <property type="term" value="F:protein kinase A catalytic subunit binding"/>
    <property type="evidence" value="ECO:0007669"/>
    <property type="project" value="TreeGrafter"/>
</dbReference>
<dbReference type="OMA" id="YDCPEQD"/>
<comment type="subcellular location">
    <subcellularLocation>
        <location evidence="2">Cytoplasm</location>
    </subcellularLocation>
</comment>
<evidence type="ECO:0000259" key="10">
    <source>
        <dbReference type="PROSITE" id="PS50042"/>
    </source>
</evidence>
<dbReference type="InterPro" id="IPR000595">
    <property type="entry name" value="cNMP-bd_dom"/>
</dbReference>